<evidence type="ECO:0000256" key="1">
    <source>
        <dbReference type="SAM" id="MobiDB-lite"/>
    </source>
</evidence>
<evidence type="ECO:0000313" key="3">
    <source>
        <dbReference type="Proteomes" id="UP001345963"/>
    </source>
</evidence>
<keyword evidence="3" id="KW-1185">Reference proteome</keyword>
<reference evidence="2 3" key="1">
    <citation type="submission" date="2021-07" db="EMBL/GenBank/DDBJ databases">
        <authorList>
            <person name="Palmer J.M."/>
        </authorList>
    </citation>
    <scope>NUCLEOTIDE SEQUENCE [LARGE SCALE GENOMIC DNA]</scope>
    <source>
        <strain evidence="2 3">AT_MEX2019</strain>
        <tissue evidence="2">Muscle</tissue>
    </source>
</reference>
<dbReference type="Proteomes" id="UP001345963">
    <property type="component" value="Unassembled WGS sequence"/>
</dbReference>
<proteinExistence type="predicted"/>
<sequence length="102" mass="11563">MYKQDAVEDFKKDDNCKARQAEVSPGQYQPTDKGQRKKGETKLKTTLGEDSEMNDDSRELHKEGQEKEGGMEISVIVGLIIFQIKCQTVKKDSYSNIYASLL</sequence>
<gene>
    <name evidence="2" type="ORF">ATANTOWER_018601</name>
</gene>
<name>A0ABU7AS82_9TELE</name>
<feature type="compositionally biased region" description="Basic and acidic residues" evidence="1">
    <location>
        <begin position="55"/>
        <end position="67"/>
    </location>
</feature>
<protein>
    <submittedName>
        <fullName evidence="2">Uncharacterized protein</fullName>
    </submittedName>
</protein>
<organism evidence="2 3">
    <name type="scientific">Ataeniobius toweri</name>
    <dbReference type="NCBI Taxonomy" id="208326"/>
    <lineage>
        <taxon>Eukaryota</taxon>
        <taxon>Metazoa</taxon>
        <taxon>Chordata</taxon>
        <taxon>Craniata</taxon>
        <taxon>Vertebrata</taxon>
        <taxon>Euteleostomi</taxon>
        <taxon>Actinopterygii</taxon>
        <taxon>Neopterygii</taxon>
        <taxon>Teleostei</taxon>
        <taxon>Neoteleostei</taxon>
        <taxon>Acanthomorphata</taxon>
        <taxon>Ovalentaria</taxon>
        <taxon>Atherinomorphae</taxon>
        <taxon>Cyprinodontiformes</taxon>
        <taxon>Goodeidae</taxon>
        <taxon>Ataeniobius</taxon>
    </lineage>
</organism>
<feature type="region of interest" description="Disordered" evidence="1">
    <location>
        <begin position="1"/>
        <end position="67"/>
    </location>
</feature>
<evidence type="ECO:0000313" key="2">
    <source>
        <dbReference type="EMBL" id="MED6240280.1"/>
    </source>
</evidence>
<dbReference type="EMBL" id="JAHUTI010023534">
    <property type="protein sequence ID" value="MED6240280.1"/>
    <property type="molecule type" value="Genomic_DNA"/>
</dbReference>
<feature type="compositionally biased region" description="Basic and acidic residues" evidence="1">
    <location>
        <begin position="1"/>
        <end position="20"/>
    </location>
</feature>
<feature type="compositionally biased region" description="Basic and acidic residues" evidence="1">
    <location>
        <begin position="33"/>
        <end position="43"/>
    </location>
</feature>
<comment type="caution">
    <text evidence="2">The sequence shown here is derived from an EMBL/GenBank/DDBJ whole genome shotgun (WGS) entry which is preliminary data.</text>
</comment>
<accession>A0ABU7AS82</accession>